<dbReference type="Gene3D" id="1.25.40.20">
    <property type="entry name" value="Ankyrin repeat-containing domain"/>
    <property type="match status" value="2"/>
</dbReference>
<evidence type="ECO:0000313" key="4">
    <source>
        <dbReference type="Proteomes" id="UP000326198"/>
    </source>
</evidence>
<dbReference type="PROSITE" id="PS50088">
    <property type="entry name" value="ANK_REPEAT"/>
    <property type="match status" value="1"/>
</dbReference>
<evidence type="ECO:0000313" key="3">
    <source>
        <dbReference type="EMBL" id="KAE8379062.1"/>
    </source>
</evidence>
<name>A0A5N7BBB8_9EURO</name>
<evidence type="ECO:0000256" key="2">
    <source>
        <dbReference type="SAM" id="MobiDB-lite"/>
    </source>
</evidence>
<accession>A0A5N7BBB8</accession>
<feature type="region of interest" description="Disordered" evidence="2">
    <location>
        <begin position="1"/>
        <end position="53"/>
    </location>
</feature>
<dbReference type="SUPFAM" id="SSF48403">
    <property type="entry name" value="Ankyrin repeat"/>
    <property type="match status" value="1"/>
</dbReference>
<proteinExistence type="predicted"/>
<dbReference type="SMART" id="SM00248">
    <property type="entry name" value="ANK"/>
    <property type="match status" value="5"/>
</dbReference>
<reference evidence="3 4" key="1">
    <citation type="submission" date="2019-04" db="EMBL/GenBank/DDBJ databases">
        <title>Friends and foes A comparative genomics studyof 23 Aspergillus species from section Flavi.</title>
        <authorList>
            <consortium name="DOE Joint Genome Institute"/>
            <person name="Kjaerbolling I."/>
            <person name="Vesth T."/>
            <person name="Frisvad J.C."/>
            <person name="Nybo J.L."/>
            <person name="Theobald S."/>
            <person name="Kildgaard S."/>
            <person name="Isbrandt T."/>
            <person name="Kuo A."/>
            <person name="Sato A."/>
            <person name="Lyhne E.K."/>
            <person name="Kogle M.E."/>
            <person name="Wiebenga A."/>
            <person name="Kun R.S."/>
            <person name="Lubbers R.J."/>
            <person name="Makela M.R."/>
            <person name="Barry K."/>
            <person name="Chovatia M."/>
            <person name="Clum A."/>
            <person name="Daum C."/>
            <person name="Haridas S."/>
            <person name="He G."/>
            <person name="LaButti K."/>
            <person name="Lipzen A."/>
            <person name="Mondo S."/>
            <person name="Riley R."/>
            <person name="Salamov A."/>
            <person name="Simmons B.A."/>
            <person name="Magnuson J.K."/>
            <person name="Henrissat B."/>
            <person name="Mortensen U.H."/>
            <person name="Larsen T.O."/>
            <person name="Devries R.P."/>
            <person name="Grigoriev I.V."/>
            <person name="Machida M."/>
            <person name="Baker S.E."/>
            <person name="Andersen M.R."/>
        </authorList>
    </citation>
    <scope>NUCLEOTIDE SEQUENCE [LARGE SCALE GENOMIC DNA]</scope>
    <source>
        <strain evidence="3 4">IBT 29228</strain>
    </source>
</reference>
<dbReference type="OrthoDB" id="4472712at2759"/>
<feature type="compositionally biased region" description="Basic and acidic residues" evidence="2">
    <location>
        <begin position="10"/>
        <end position="19"/>
    </location>
</feature>
<sequence>MTSTQSKASGPDHDDKDHTLTPTTQAGETIEANELSKRRQTQRRKSGAELSRLPSHGLSIFSSRRKERDVTEKKGVSLYNAVVRGDSDLLRDLLDAGANLNGQAKGGQYGSALAAAAYTRNSRILRDLLDCGANANIQTKHLKYGSALVAAALSGSEDCVKLLLDRGVNVDMHVVHGEHGSALCAATFSGNSRLVRMLLEAGASPNTVLVYGMYGSALAAAISQGHEDVVSSLLLAGSDPDLRLQIGSFPTARAAAGLCGSNYISTMLGNLTEDASLESPFEHEYQCGVQENIHKSPMRDLVCA</sequence>
<dbReference type="AlphaFoldDB" id="A0A5N7BBB8"/>
<dbReference type="InterPro" id="IPR002110">
    <property type="entry name" value="Ankyrin_rpt"/>
</dbReference>
<feature type="repeat" description="ANK" evidence="1">
    <location>
        <begin position="73"/>
        <end position="105"/>
    </location>
</feature>
<dbReference type="EMBL" id="ML736199">
    <property type="protein sequence ID" value="KAE8379062.1"/>
    <property type="molecule type" value="Genomic_DNA"/>
</dbReference>
<keyword evidence="4" id="KW-1185">Reference proteome</keyword>
<organism evidence="3 4">
    <name type="scientific">Aspergillus bertholletiae</name>
    <dbReference type="NCBI Taxonomy" id="1226010"/>
    <lineage>
        <taxon>Eukaryota</taxon>
        <taxon>Fungi</taxon>
        <taxon>Dikarya</taxon>
        <taxon>Ascomycota</taxon>
        <taxon>Pezizomycotina</taxon>
        <taxon>Eurotiomycetes</taxon>
        <taxon>Eurotiomycetidae</taxon>
        <taxon>Eurotiales</taxon>
        <taxon>Aspergillaceae</taxon>
        <taxon>Aspergillus</taxon>
        <taxon>Aspergillus subgen. Circumdati</taxon>
    </lineage>
</organism>
<dbReference type="Proteomes" id="UP000326198">
    <property type="component" value="Unassembled WGS sequence"/>
</dbReference>
<dbReference type="PANTHER" id="PTHR46224:SF64">
    <property type="entry name" value="IQ MOTIF AND ANKYRIN REPEAT DOMAIN-CONTAINING PROTEIN 1"/>
    <property type="match status" value="1"/>
</dbReference>
<dbReference type="Pfam" id="PF12796">
    <property type="entry name" value="Ank_2"/>
    <property type="match status" value="1"/>
</dbReference>
<dbReference type="InterPro" id="IPR036770">
    <property type="entry name" value="Ankyrin_rpt-contain_sf"/>
</dbReference>
<dbReference type="InterPro" id="IPR051616">
    <property type="entry name" value="Cul2-RING_E3_ligase_SR"/>
</dbReference>
<gene>
    <name evidence="3" type="ORF">BDV26DRAFT_291646</name>
</gene>
<dbReference type="PANTHER" id="PTHR46224">
    <property type="entry name" value="ANKYRIN REPEAT FAMILY PROTEIN"/>
    <property type="match status" value="1"/>
</dbReference>
<protein>
    <submittedName>
        <fullName evidence="3">Ankyrin repeat-containing domain protein</fullName>
    </submittedName>
</protein>
<keyword evidence="1" id="KW-0040">ANK repeat</keyword>
<evidence type="ECO:0000256" key="1">
    <source>
        <dbReference type="PROSITE-ProRule" id="PRU00023"/>
    </source>
</evidence>